<dbReference type="InterPro" id="IPR036597">
    <property type="entry name" value="Fido-like_dom_sf"/>
</dbReference>
<dbReference type="Gene3D" id="1.10.3290.10">
    <property type="entry name" value="Fido-like domain"/>
    <property type="match status" value="1"/>
</dbReference>
<gene>
    <name evidence="2" type="ORF">ACFQBQ_03490</name>
</gene>
<dbReference type="EMBL" id="JBHSWI010000001">
    <property type="protein sequence ID" value="MFC6644668.1"/>
    <property type="molecule type" value="Genomic_DNA"/>
</dbReference>
<evidence type="ECO:0000259" key="1">
    <source>
        <dbReference type="PROSITE" id="PS51459"/>
    </source>
</evidence>
<keyword evidence="3" id="KW-1185">Reference proteome</keyword>
<dbReference type="InterPro" id="IPR040198">
    <property type="entry name" value="Fido_containing"/>
</dbReference>
<reference evidence="3" key="1">
    <citation type="journal article" date="2019" name="Int. J. Syst. Evol. Microbiol.">
        <title>The Global Catalogue of Microorganisms (GCM) 10K type strain sequencing project: providing services to taxonomists for standard genome sequencing and annotation.</title>
        <authorList>
            <consortium name="The Broad Institute Genomics Platform"/>
            <consortium name="The Broad Institute Genome Sequencing Center for Infectious Disease"/>
            <person name="Wu L."/>
            <person name="Ma J."/>
        </authorList>
    </citation>
    <scope>NUCLEOTIDE SEQUENCE [LARGE SCALE GENOMIC DNA]</scope>
    <source>
        <strain evidence="3">CGMCC 1.16026</strain>
    </source>
</reference>
<sequence length="386" mass="42930">MRWNWQQGDWPDFRWHTEVMAQAEQDFLRGAGVLVGSAKHLNDDARQQVMVESMSAEALTTSEIEGEILNRANVQSSIQRQLGLISDRRRVKPAEQGISELMVDLYRGIDGLLTEDQLFAWHRMVGAGRTDLRDIGCYRTSVEPMQVISGASYSPKVHFEAPPSSQVLKEMKRFIGWFNRTAPEGGSRLPALTRAGVAHLYFESIHPFEDGNGRIGRAIAEKALIQGFGQPIIVALARSILAHHSDYYRALEQANGSNEVTKWLRWFGAIALEAQRRTIADIDFVIHKAKLLDSVRGRINPRQQKVLLRMLQEGPEGFVGGMSAKKYSTIAGTPPATTTRDLAGLVETGAFIRSGELKHTRYALNIPVTKIPRVTIDGTGEIISSS</sequence>
<dbReference type="InterPro" id="IPR003812">
    <property type="entry name" value="Fido"/>
</dbReference>
<proteinExistence type="predicted"/>
<dbReference type="SUPFAM" id="SSF140931">
    <property type="entry name" value="Fic-like"/>
    <property type="match status" value="1"/>
</dbReference>
<name>A0ABW1Z702_9BACT</name>
<dbReference type="PANTHER" id="PTHR13504">
    <property type="entry name" value="FIDO DOMAIN-CONTAINING PROTEIN DDB_G0283145"/>
    <property type="match status" value="1"/>
</dbReference>
<dbReference type="RefSeq" id="WP_263372774.1">
    <property type="nucleotide sequence ID" value="NZ_JAGSYD010000006.1"/>
</dbReference>
<dbReference type="PANTHER" id="PTHR13504:SF33">
    <property type="entry name" value="FIC FAMILY PROTEIN"/>
    <property type="match status" value="1"/>
</dbReference>
<dbReference type="Pfam" id="PF13776">
    <property type="entry name" value="DUF4172"/>
    <property type="match status" value="1"/>
</dbReference>
<dbReference type="PROSITE" id="PS51459">
    <property type="entry name" value="FIDO"/>
    <property type="match status" value="1"/>
</dbReference>
<dbReference type="InterPro" id="IPR025230">
    <property type="entry name" value="DUF4172"/>
</dbReference>
<dbReference type="Proteomes" id="UP001596391">
    <property type="component" value="Unassembled WGS sequence"/>
</dbReference>
<accession>A0ABW1Z702</accession>
<dbReference type="Pfam" id="PF02661">
    <property type="entry name" value="Fic"/>
    <property type="match status" value="1"/>
</dbReference>
<comment type="caution">
    <text evidence="2">The sequence shown here is derived from an EMBL/GenBank/DDBJ whole genome shotgun (WGS) entry which is preliminary data.</text>
</comment>
<organism evidence="2 3">
    <name type="scientific">Granulicella cerasi</name>
    <dbReference type="NCBI Taxonomy" id="741063"/>
    <lineage>
        <taxon>Bacteria</taxon>
        <taxon>Pseudomonadati</taxon>
        <taxon>Acidobacteriota</taxon>
        <taxon>Terriglobia</taxon>
        <taxon>Terriglobales</taxon>
        <taxon>Acidobacteriaceae</taxon>
        <taxon>Granulicella</taxon>
    </lineage>
</organism>
<feature type="domain" description="Fido" evidence="1">
    <location>
        <begin position="113"/>
        <end position="269"/>
    </location>
</feature>
<protein>
    <submittedName>
        <fullName evidence="2">Fic family protein</fullName>
    </submittedName>
</protein>
<evidence type="ECO:0000313" key="3">
    <source>
        <dbReference type="Proteomes" id="UP001596391"/>
    </source>
</evidence>
<evidence type="ECO:0000313" key="2">
    <source>
        <dbReference type="EMBL" id="MFC6644668.1"/>
    </source>
</evidence>